<keyword evidence="2" id="KW-1185">Reference proteome</keyword>
<comment type="caution">
    <text evidence="1">The sequence shown here is derived from an EMBL/GenBank/DDBJ whole genome shotgun (WGS) entry which is preliminary data.</text>
</comment>
<reference evidence="1 2" key="1">
    <citation type="submission" date="2017-08" db="EMBL/GenBank/DDBJ databases">
        <title>The whole genome shortgun sequences of strain Leeuwenhoekiella nanhaiensis G18 from the South China Sea.</title>
        <authorList>
            <person name="Liu Q."/>
        </authorList>
    </citation>
    <scope>NUCLEOTIDE SEQUENCE [LARGE SCALE GENOMIC DNA]</scope>
    <source>
        <strain evidence="1 2">G18</strain>
    </source>
</reference>
<dbReference type="Proteomes" id="UP000229433">
    <property type="component" value="Unassembled WGS sequence"/>
</dbReference>
<organism evidence="1 2">
    <name type="scientific">Leeuwenhoekiella nanhaiensis</name>
    <dbReference type="NCBI Taxonomy" id="1655491"/>
    <lineage>
        <taxon>Bacteria</taxon>
        <taxon>Pseudomonadati</taxon>
        <taxon>Bacteroidota</taxon>
        <taxon>Flavobacteriia</taxon>
        <taxon>Flavobacteriales</taxon>
        <taxon>Flavobacteriaceae</taxon>
        <taxon>Leeuwenhoekiella</taxon>
    </lineage>
</organism>
<evidence type="ECO:0000313" key="2">
    <source>
        <dbReference type="Proteomes" id="UP000229433"/>
    </source>
</evidence>
<name>A0A2G1VU33_9FLAO</name>
<gene>
    <name evidence="1" type="ORF">CJ305_04840</name>
</gene>
<sequence>MDFKNVFEALKTDILELVKDRFDEEGTQVRKDIEDFLEGSKDKLMRWTSLLEQGALTPAEFELLLKSQKDLLVIQSLQRAGISKIKIGLFKNEAIKIIVNKTVTALI</sequence>
<dbReference type="AlphaFoldDB" id="A0A2G1VU33"/>
<accession>A0A2G1VU33</accession>
<dbReference type="EMBL" id="NQXA01000002">
    <property type="protein sequence ID" value="PHQ30293.1"/>
    <property type="molecule type" value="Genomic_DNA"/>
</dbReference>
<evidence type="ECO:0000313" key="1">
    <source>
        <dbReference type="EMBL" id="PHQ30293.1"/>
    </source>
</evidence>
<dbReference type="OrthoDB" id="1443327at2"/>
<proteinExistence type="predicted"/>
<protein>
    <submittedName>
        <fullName evidence="1">Uncharacterized protein</fullName>
    </submittedName>
</protein>
<dbReference type="RefSeq" id="WP_099645127.1">
    <property type="nucleotide sequence ID" value="NZ_KZ319288.1"/>
</dbReference>